<dbReference type="Pfam" id="PF13563">
    <property type="entry name" value="2_5_RNA_ligase2"/>
    <property type="match status" value="1"/>
</dbReference>
<comment type="caution">
    <text evidence="1">The sequence shown here is derived from an EMBL/GenBank/DDBJ whole genome shotgun (WGS) entry which is preliminary data.</text>
</comment>
<evidence type="ECO:0000313" key="1">
    <source>
        <dbReference type="EMBL" id="RLQ94277.1"/>
    </source>
</evidence>
<accession>A0A3L7JTS5</accession>
<dbReference type="Gene3D" id="3.90.1140.10">
    <property type="entry name" value="Cyclic phosphodiesterase"/>
    <property type="match status" value="1"/>
</dbReference>
<dbReference type="GO" id="GO:0016874">
    <property type="term" value="F:ligase activity"/>
    <property type="evidence" value="ECO:0007669"/>
    <property type="project" value="UniProtKB-KW"/>
</dbReference>
<proteinExistence type="predicted"/>
<keyword evidence="1" id="KW-0436">Ligase</keyword>
<dbReference type="AlphaFoldDB" id="A0A3L7JTS5"/>
<protein>
    <submittedName>
        <fullName evidence="1">2'-5' RNA ligase family protein</fullName>
    </submittedName>
</protein>
<sequence length="183" mass="21224">MYWIIMLFDENTEGQIKSLWNELSNEKISFYGEKFQDARPHITLGSYKNLNKMEFIKDLEIFYDRKPRMNVTFNTVGSFLNYGTLFLQPTVTSELLQFHRLHHEGFIKYSDHANPLYLPGKWIPHCTLANKLEPDILSKAFQYCLEHSEKIAGEIVEIGLIEMSVGESKGSLDAPLVFSKKLI</sequence>
<organism evidence="1 2">
    <name type="scientific">Falsibacillus albus</name>
    <dbReference type="NCBI Taxonomy" id="2478915"/>
    <lineage>
        <taxon>Bacteria</taxon>
        <taxon>Bacillati</taxon>
        <taxon>Bacillota</taxon>
        <taxon>Bacilli</taxon>
        <taxon>Bacillales</taxon>
        <taxon>Bacillaceae</taxon>
        <taxon>Falsibacillus</taxon>
    </lineage>
</organism>
<reference evidence="1 2" key="1">
    <citation type="submission" date="2018-10" db="EMBL/GenBank/DDBJ databases">
        <title>Falsibacillus sp. genome draft.</title>
        <authorList>
            <person name="Shi S."/>
        </authorList>
    </citation>
    <scope>NUCLEOTIDE SEQUENCE [LARGE SCALE GENOMIC DNA]</scope>
    <source>
        <strain evidence="1 2">GY 10110</strain>
    </source>
</reference>
<name>A0A3L7JTS5_9BACI</name>
<dbReference type="InterPro" id="IPR009097">
    <property type="entry name" value="Cyclic_Pdiesterase"/>
</dbReference>
<dbReference type="OrthoDB" id="463286at2"/>
<dbReference type="PANTHER" id="PTHR36039">
    <property type="match status" value="1"/>
</dbReference>
<dbReference type="PANTHER" id="PTHR36039:SF2">
    <property type="entry name" value="RNA LIGASE_CYCLIC NUCLEOTIDE PHOSPHODIESTERASE FAMILY PROTEIN"/>
    <property type="match status" value="1"/>
</dbReference>
<evidence type="ECO:0000313" key="2">
    <source>
        <dbReference type="Proteomes" id="UP000276770"/>
    </source>
</evidence>
<dbReference type="Proteomes" id="UP000276770">
    <property type="component" value="Unassembled WGS sequence"/>
</dbReference>
<dbReference type="EMBL" id="RCVZ01000010">
    <property type="protein sequence ID" value="RLQ94277.1"/>
    <property type="molecule type" value="Genomic_DNA"/>
</dbReference>
<dbReference type="SUPFAM" id="SSF55144">
    <property type="entry name" value="LigT-like"/>
    <property type="match status" value="1"/>
</dbReference>
<dbReference type="RefSeq" id="WP_121681368.1">
    <property type="nucleotide sequence ID" value="NZ_RCVZ01000010.1"/>
</dbReference>
<gene>
    <name evidence="1" type="ORF">D9X91_14550</name>
</gene>
<keyword evidence="2" id="KW-1185">Reference proteome</keyword>